<evidence type="ECO:0000313" key="2">
    <source>
        <dbReference type="EMBL" id="MFH8253091.1"/>
    </source>
</evidence>
<comment type="caution">
    <text evidence="2">The sequence shown here is derived from an EMBL/GenBank/DDBJ whole genome shotgun (WGS) entry which is preliminary data.</text>
</comment>
<accession>A0ABW7QDV6</accession>
<keyword evidence="1" id="KW-0472">Membrane</keyword>
<reference evidence="2 3" key="1">
    <citation type="submission" date="2024-09" db="EMBL/GenBank/DDBJ databases">
        <authorList>
            <person name="Pan X."/>
        </authorList>
    </citation>
    <scope>NUCLEOTIDE SEQUENCE [LARGE SCALE GENOMIC DNA]</scope>
    <source>
        <strain evidence="2 3">B2969</strain>
    </source>
</reference>
<evidence type="ECO:0000313" key="3">
    <source>
        <dbReference type="Proteomes" id="UP001610861"/>
    </source>
</evidence>
<keyword evidence="1" id="KW-0812">Transmembrane</keyword>
<dbReference type="RefSeq" id="WP_397558516.1">
    <property type="nucleotide sequence ID" value="NZ_JBIQWL010000015.1"/>
</dbReference>
<dbReference type="EMBL" id="JBIQWL010000015">
    <property type="protein sequence ID" value="MFH8253091.1"/>
    <property type="molecule type" value="Genomic_DNA"/>
</dbReference>
<protein>
    <submittedName>
        <fullName evidence="2">Uncharacterized protein</fullName>
    </submittedName>
</protein>
<feature type="transmembrane region" description="Helical" evidence="1">
    <location>
        <begin position="27"/>
        <end position="45"/>
    </location>
</feature>
<keyword evidence="3" id="KW-1185">Reference proteome</keyword>
<organism evidence="2 3">
    <name type="scientific">Microbacterium alkaliflavum</name>
    <dbReference type="NCBI Taxonomy" id="3248839"/>
    <lineage>
        <taxon>Bacteria</taxon>
        <taxon>Bacillati</taxon>
        <taxon>Actinomycetota</taxon>
        <taxon>Actinomycetes</taxon>
        <taxon>Micrococcales</taxon>
        <taxon>Microbacteriaceae</taxon>
        <taxon>Microbacterium</taxon>
    </lineage>
</organism>
<name>A0ABW7QDV6_9MICO</name>
<evidence type="ECO:0000256" key="1">
    <source>
        <dbReference type="SAM" id="Phobius"/>
    </source>
</evidence>
<dbReference type="Proteomes" id="UP001610861">
    <property type="component" value="Unassembled WGS sequence"/>
</dbReference>
<sequence length="80" mass="8696">MTALPQQRTGEAQQFALQSWIRKTGTTAIFLLTGAVSILLAIVFGTDIWRILLTGILLVILLVSLVVIVIGVADIFRDDS</sequence>
<feature type="transmembrane region" description="Helical" evidence="1">
    <location>
        <begin position="51"/>
        <end position="76"/>
    </location>
</feature>
<proteinExistence type="predicted"/>
<gene>
    <name evidence="2" type="ORF">ACH3VR_22175</name>
</gene>
<keyword evidence="1" id="KW-1133">Transmembrane helix</keyword>